<name>X1KWS6_9ZZZZ</name>
<proteinExistence type="predicted"/>
<gene>
    <name evidence="1" type="ORF">S03H2_59966</name>
</gene>
<dbReference type="EMBL" id="BARU01038601">
    <property type="protein sequence ID" value="GAH86433.1"/>
    <property type="molecule type" value="Genomic_DNA"/>
</dbReference>
<organism evidence="1">
    <name type="scientific">marine sediment metagenome</name>
    <dbReference type="NCBI Taxonomy" id="412755"/>
    <lineage>
        <taxon>unclassified sequences</taxon>
        <taxon>metagenomes</taxon>
        <taxon>ecological metagenomes</taxon>
    </lineage>
</organism>
<comment type="caution">
    <text evidence="1">The sequence shown here is derived from an EMBL/GenBank/DDBJ whole genome shotgun (WGS) entry which is preliminary data.</text>
</comment>
<accession>X1KWS6</accession>
<evidence type="ECO:0000313" key="1">
    <source>
        <dbReference type="EMBL" id="GAH86433.1"/>
    </source>
</evidence>
<reference evidence="1" key="1">
    <citation type="journal article" date="2014" name="Front. Microbiol.">
        <title>High frequency of phylogenetically diverse reductive dehalogenase-homologous genes in deep subseafloor sedimentary metagenomes.</title>
        <authorList>
            <person name="Kawai M."/>
            <person name="Futagami T."/>
            <person name="Toyoda A."/>
            <person name="Takaki Y."/>
            <person name="Nishi S."/>
            <person name="Hori S."/>
            <person name="Arai W."/>
            <person name="Tsubouchi T."/>
            <person name="Morono Y."/>
            <person name="Uchiyama I."/>
            <person name="Ito T."/>
            <person name="Fujiyama A."/>
            <person name="Inagaki F."/>
            <person name="Takami H."/>
        </authorList>
    </citation>
    <scope>NUCLEOTIDE SEQUENCE</scope>
    <source>
        <strain evidence="1">Expedition CK06-06</strain>
    </source>
</reference>
<dbReference type="AlphaFoldDB" id="X1KWS6"/>
<protein>
    <submittedName>
        <fullName evidence="1">Uncharacterized protein</fullName>
    </submittedName>
</protein>
<sequence length="169" mass="18653">MPIPGRKYIVVQYEKDRVVTQAEKDRIVEQSDHSKLKGITKLTDGTHEISTIHDLITGKTCLIVSRAAGKVTFTEVYGSNQTNEDIITPASGKRLCIASAHVSMDADAGNIELDFAASGKIVWRLYGAKFKTQPGEDMHIHGDVDEPLTLNSTQGAHNIFVKVNYREID</sequence>